<gene>
    <name evidence="4" type="ORF">JKA74_13600</name>
</gene>
<reference evidence="4" key="1">
    <citation type="submission" date="2021-01" db="EMBL/GenBank/DDBJ databases">
        <title>Marivirga aurantiaca sp. nov., isolated from intertidal surface sediments.</title>
        <authorList>
            <person name="Zhang M."/>
        </authorList>
    </citation>
    <scope>NUCLEOTIDE SEQUENCE</scope>
    <source>
        <strain evidence="4">S37H4</strain>
    </source>
</reference>
<sequence>MDNFTIRFVKQGDLIPLIDLCEAHAEYEKASFDKFGKAEKLGQYLFGDTPALYCLVVEKDHQLIGYATYIKQFSTWDASFYIYMDCLFMNDTSRGMGLGEKLVDKIKEEAKKLGCDLIQWQTPDFNTRAIKFYKRIGAVSKPKERFFLTVE</sequence>
<dbReference type="EMBL" id="JAEQBW010000006">
    <property type="protein sequence ID" value="MBK6266073.1"/>
    <property type="molecule type" value="Genomic_DNA"/>
</dbReference>
<proteinExistence type="predicted"/>
<dbReference type="InterPro" id="IPR000182">
    <property type="entry name" value="GNAT_dom"/>
</dbReference>
<evidence type="ECO:0000256" key="1">
    <source>
        <dbReference type="ARBA" id="ARBA00022679"/>
    </source>
</evidence>
<dbReference type="PANTHER" id="PTHR10545:SF29">
    <property type="entry name" value="GH14572P-RELATED"/>
    <property type="match status" value="1"/>
</dbReference>
<comment type="caution">
    <text evidence="4">The sequence shown here is derived from an EMBL/GenBank/DDBJ whole genome shotgun (WGS) entry which is preliminary data.</text>
</comment>
<dbReference type="PANTHER" id="PTHR10545">
    <property type="entry name" value="DIAMINE N-ACETYLTRANSFERASE"/>
    <property type="match status" value="1"/>
</dbReference>
<dbReference type="Pfam" id="PF00583">
    <property type="entry name" value="Acetyltransf_1"/>
    <property type="match status" value="1"/>
</dbReference>
<accession>A0A934WZH1</accession>
<name>A0A934WZH1_9BACT</name>
<dbReference type="CDD" id="cd04301">
    <property type="entry name" value="NAT_SF"/>
    <property type="match status" value="1"/>
</dbReference>
<dbReference type="InterPro" id="IPR051016">
    <property type="entry name" value="Diverse_Substrate_AcTransf"/>
</dbReference>
<dbReference type="Gene3D" id="3.40.630.30">
    <property type="match status" value="1"/>
</dbReference>
<keyword evidence="1" id="KW-0808">Transferase</keyword>
<dbReference type="AlphaFoldDB" id="A0A934WZH1"/>
<dbReference type="GO" id="GO:0008080">
    <property type="term" value="F:N-acetyltransferase activity"/>
    <property type="evidence" value="ECO:0007669"/>
    <property type="project" value="TreeGrafter"/>
</dbReference>
<organism evidence="4 5">
    <name type="scientific">Marivirga aurantiaca</name>
    <dbReference type="NCBI Taxonomy" id="2802615"/>
    <lineage>
        <taxon>Bacteria</taxon>
        <taxon>Pseudomonadati</taxon>
        <taxon>Bacteroidota</taxon>
        <taxon>Cytophagia</taxon>
        <taxon>Cytophagales</taxon>
        <taxon>Marivirgaceae</taxon>
        <taxon>Marivirga</taxon>
    </lineage>
</organism>
<dbReference type="RefSeq" id="WP_201431754.1">
    <property type="nucleotide sequence ID" value="NZ_JAEQBW010000006.1"/>
</dbReference>
<evidence type="ECO:0000313" key="5">
    <source>
        <dbReference type="Proteomes" id="UP000611723"/>
    </source>
</evidence>
<evidence type="ECO:0000313" key="4">
    <source>
        <dbReference type="EMBL" id="MBK6266073.1"/>
    </source>
</evidence>
<feature type="domain" description="N-acetyltransferase" evidence="3">
    <location>
        <begin position="4"/>
        <end position="151"/>
    </location>
</feature>
<keyword evidence="5" id="KW-1185">Reference proteome</keyword>
<keyword evidence="2" id="KW-0012">Acyltransferase</keyword>
<dbReference type="GO" id="GO:0005737">
    <property type="term" value="C:cytoplasm"/>
    <property type="evidence" value="ECO:0007669"/>
    <property type="project" value="TreeGrafter"/>
</dbReference>
<dbReference type="PROSITE" id="PS51186">
    <property type="entry name" value="GNAT"/>
    <property type="match status" value="1"/>
</dbReference>
<evidence type="ECO:0000259" key="3">
    <source>
        <dbReference type="PROSITE" id="PS51186"/>
    </source>
</evidence>
<dbReference type="InterPro" id="IPR016181">
    <property type="entry name" value="Acyl_CoA_acyltransferase"/>
</dbReference>
<dbReference type="SUPFAM" id="SSF55729">
    <property type="entry name" value="Acyl-CoA N-acyltransferases (Nat)"/>
    <property type="match status" value="1"/>
</dbReference>
<protein>
    <submittedName>
        <fullName evidence="4">GNAT family N-acetyltransferase</fullName>
    </submittedName>
</protein>
<dbReference type="Proteomes" id="UP000611723">
    <property type="component" value="Unassembled WGS sequence"/>
</dbReference>
<evidence type="ECO:0000256" key="2">
    <source>
        <dbReference type="ARBA" id="ARBA00023315"/>
    </source>
</evidence>